<keyword evidence="3" id="KW-1185">Reference proteome</keyword>
<dbReference type="EMBL" id="JACBAD010001774">
    <property type="protein sequence ID" value="KAF7134042.1"/>
    <property type="molecule type" value="Genomic_DNA"/>
</dbReference>
<evidence type="ECO:0000313" key="4">
    <source>
        <dbReference type="Proteomes" id="UP000662466"/>
    </source>
</evidence>
<dbReference type="AlphaFoldDB" id="A0A8H6UZG5"/>
<dbReference type="OrthoDB" id="4504353at2759"/>
<reference evidence="2" key="1">
    <citation type="submission" date="2020-06" db="EMBL/GenBank/DDBJ databases">
        <title>Draft genome sequences of strains closely related to Aspergillus parafelis and Aspergillus hiratsukae.</title>
        <authorList>
            <person name="Dos Santos R.A.C."/>
            <person name="Rivero-Menendez O."/>
            <person name="Steenwyk J.L."/>
            <person name="Mead M.E."/>
            <person name="Goldman G.H."/>
            <person name="Alastruey-Izquierdo A."/>
            <person name="Rokas A."/>
        </authorList>
    </citation>
    <scope>NUCLEOTIDE SEQUENCE</scope>
    <source>
        <strain evidence="1">CNM-CM5793</strain>
        <strain evidence="2">CNM-CM6106</strain>
    </source>
</reference>
<proteinExistence type="predicted"/>
<comment type="caution">
    <text evidence="2">The sequence shown here is derived from an EMBL/GenBank/DDBJ whole genome shotgun (WGS) entry which is preliminary data.</text>
</comment>
<protein>
    <recommendedName>
        <fullName evidence="5">Ankyrin repeat-containing domain protein</fullName>
    </recommendedName>
</protein>
<dbReference type="EMBL" id="JACBAF010001897">
    <property type="protein sequence ID" value="KAF7171910.1"/>
    <property type="molecule type" value="Genomic_DNA"/>
</dbReference>
<sequence>MALPVLPVEIHFMTLDNLLYTQQPISHQNLCAARNYALSCKRHNSIITGYFRAQRRWRYFYNMLNQFPLWDSPATARRRARMPSGAPGGGPEPDVLTGIICNHCVPCYHLLRDHIVFPVDRFNDFGYSFLGLALTVGCHEIARDIALHIDWPHHITEKANVKNVASESIITLAARTGDERIFQPLFERIPARWRHTVLFNHIRQHERAQLCRTSTPDLANQLFQNGCNIAEGLDNTTLNTSWHYGVRNPCGPLFMSWLADKYAVHLGPDRLNGNYETALMECVRSGTRMGPDVVRWLTNIRVNVQYALQDGTTAAHLAAKLQTDESIEMLEILLPHADPNSGGQQPAGTILHALVDGVQSVEVQLSTNTTLGRAKRREMRRQCYYRVEKKYLDIEKHKIDRTLTNAANLTAVEYASNLRLRHLANYINRTPYNLRSRPLW</sequence>
<dbReference type="SUPFAM" id="SSF48403">
    <property type="entry name" value="Ankyrin repeat"/>
    <property type="match status" value="1"/>
</dbReference>
<evidence type="ECO:0000313" key="1">
    <source>
        <dbReference type="EMBL" id="KAF7134042.1"/>
    </source>
</evidence>
<evidence type="ECO:0008006" key="5">
    <source>
        <dbReference type="Google" id="ProtNLM"/>
    </source>
</evidence>
<gene>
    <name evidence="1" type="ORF">CNMCM5793_005622</name>
    <name evidence="2" type="ORF">CNMCM6106_006252</name>
</gene>
<accession>A0A8H6UZG5</accession>
<name>A0A8H6UZG5_9EURO</name>
<dbReference type="InterPro" id="IPR036770">
    <property type="entry name" value="Ankyrin_rpt-contain_sf"/>
</dbReference>
<evidence type="ECO:0000313" key="2">
    <source>
        <dbReference type="EMBL" id="KAF7171910.1"/>
    </source>
</evidence>
<organism evidence="2 4">
    <name type="scientific">Aspergillus hiratsukae</name>
    <dbReference type="NCBI Taxonomy" id="1194566"/>
    <lineage>
        <taxon>Eukaryota</taxon>
        <taxon>Fungi</taxon>
        <taxon>Dikarya</taxon>
        <taxon>Ascomycota</taxon>
        <taxon>Pezizomycotina</taxon>
        <taxon>Eurotiomycetes</taxon>
        <taxon>Eurotiomycetidae</taxon>
        <taxon>Eurotiales</taxon>
        <taxon>Aspergillaceae</taxon>
        <taxon>Aspergillus</taxon>
        <taxon>Aspergillus subgen. Fumigati</taxon>
    </lineage>
</organism>
<dbReference type="Gene3D" id="1.25.40.20">
    <property type="entry name" value="Ankyrin repeat-containing domain"/>
    <property type="match status" value="1"/>
</dbReference>
<evidence type="ECO:0000313" key="3">
    <source>
        <dbReference type="Proteomes" id="UP000630445"/>
    </source>
</evidence>
<dbReference type="Proteomes" id="UP000630445">
    <property type="component" value="Unassembled WGS sequence"/>
</dbReference>
<dbReference type="Proteomes" id="UP000662466">
    <property type="component" value="Unassembled WGS sequence"/>
</dbReference>